<reference evidence="3 4" key="1">
    <citation type="submission" date="2019-02" db="EMBL/GenBank/DDBJ databases">
        <title>Deep-cultivation of Planctomycetes and their phenomic and genomic characterization uncovers novel biology.</title>
        <authorList>
            <person name="Wiegand S."/>
            <person name="Jogler M."/>
            <person name="Boedeker C."/>
            <person name="Pinto D."/>
            <person name="Vollmers J."/>
            <person name="Rivas-Marin E."/>
            <person name="Kohn T."/>
            <person name="Peeters S.H."/>
            <person name="Heuer A."/>
            <person name="Rast P."/>
            <person name="Oberbeckmann S."/>
            <person name="Bunk B."/>
            <person name="Jeske O."/>
            <person name="Meyerdierks A."/>
            <person name="Storesund J.E."/>
            <person name="Kallscheuer N."/>
            <person name="Luecker S."/>
            <person name="Lage O.M."/>
            <person name="Pohl T."/>
            <person name="Merkel B.J."/>
            <person name="Hornburger P."/>
            <person name="Mueller R.-W."/>
            <person name="Bruemmer F."/>
            <person name="Labrenz M."/>
            <person name="Spormann A.M."/>
            <person name="Op den Camp H."/>
            <person name="Overmann J."/>
            <person name="Amann R."/>
            <person name="Jetten M.S.M."/>
            <person name="Mascher T."/>
            <person name="Medema M.H."/>
            <person name="Devos D.P."/>
            <person name="Kaster A.-K."/>
            <person name="Ovreas L."/>
            <person name="Rohde M."/>
            <person name="Galperin M.Y."/>
            <person name="Jogler C."/>
        </authorList>
    </citation>
    <scope>NUCLEOTIDE SEQUENCE [LARGE SCALE GENOMIC DNA]</scope>
    <source>
        <strain evidence="3 4">K22_7</strain>
    </source>
</reference>
<protein>
    <recommendedName>
        <fullName evidence="2">Gingipain domain-containing protein</fullName>
    </recommendedName>
</protein>
<name>A0A517NH71_9BACT</name>
<dbReference type="Proteomes" id="UP000318538">
    <property type="component" value="Chromosome"/>
</dbReference>
<dbReference type="EMBL" id="CP036525">
    <property type="protein sequence ID" value="QDT06490.1"/>
    <property type="molecule type" value="Genomic_DNA"/>
</dbReference>
<gene>
    <name evidence="3" type="ORF">K227x_49000</name>
</gene>
<dbReference type="InterPro" id="IPR029030">
    <property type="entry name" value="Caspase-like_dom_sf"/>
</dbReference>
<dbReference type="Pfam" id="PF01364">
    <property type="entry name" value="Peptidase_C25"/>
    <property type="match status" value="1"/>
</dbReference>
<evidence type="ECO:0000313" key="3">
    <source>
        <dbReference type="EMBL" id="QDT06490.1"/>
    </source>
</evidence>
<dbReference type="AlphaFoldDB" id="A0A517NH71"/>
<evidence type="ECO:0000313" key="4">
    <source>
        <dbReference type="Proteomes" id="UP000318538"/>
    </source>
</evidence>
<evidence type="ECO:0000256" key="1">
    <source>
        <dbReference type="ARBA" id="ARBA00022729"/>
    </source>
</evidence>
<keyword evidence="1" id="KW-0732">Signal</keyword>
<dbReference type="RefSeq" id="WP_145173180.1">
    <property type="nucleotide sequence ID" value="NZ_CP036525.1"/>
</dbReference>
<sequence length="532" mass="56183">MTSARIVAITLALVVIGIIATGDAPAADIVAVCPADFRTELEPWLQHRRGQGMSVDVVASKSDAESLSRSIRAAADQQTRYVVLIGDAPTIGVRGNANRQIPMHYRSTTVTAMWGSPPTLSTDQPFGNLDGDDDGTTEAAVGRLPVSTANELQQAIQRIVAYETSQDFGPWRNQVQLVGGMGGFGMMADAAIESVTRTVVTGVLPASTQTTIAYASPGHPFFPQGKSFTGAVLANYQRGSAFWVYAGHGQVTELDRVPQSAAGIPVLDRQSAQRLDRPAGESPIALMLACYTGAMDAPENSIAETMWLSPGGPIAVIAGSRVTMPYGNATAAVGLIDGVFEQKLPRLGDAWRNTLDQMQQEDSANPVTPENANSRMMIDALATMISPAGSKLVDERREHLMLYNLIGDPTLNMHHPETIDVSVDTSVVAGDPIAVTVTSPIGGKLSVAIDRPLGGAKADDFSHTDSVTPDPIAFDPNRTRLATLEMEINAGRSATATFVLPAKTTGPVIARAFVEGEQGFANGAARTILRAP</sequence>
<dbReference type="InterPro" id="IPR001769">
    <property type="entry name" value="Gingipain"/>
</dbReference>
<proteinExistence type="predicted"/>
<dbReference type="SUPFAM" id="SSF52129">
    <property type="entry name" value="Caspase-like"/>
    <property type="match status" value="1"/>
</dbReference>
<evidence type="ECO:0000259" key="2">
    <source>
        <dbReference type="Pfam" id="PF01364"/>
    </source>
</evidence>
<dbReference type="KEGG" id="rlc:K227x_49000"/>
<dbReference type="Gene3D" id="3.40.50.10390">
    <property type="entry name" value="Gingipain r, domain 1"/>
    <property type="match status" value="1"/>
</dbReference>
<dbReference type="InterPro" id="IPR029031">
    <property type="entry name" value="Gingipain_N_sf"/>
</dbReference>
<dbReference type="OrthoDB" id="292502at2"/>
<keyword evidence="4" id="KW-1185">Reference proteome</keyword>
<accession>A0A517NH71</accession>
<dbReference type="GO" id="GO:0006508">
    <property type="term" value="P:proteolysis"/>
    <property type="evidence" value="ECO:0007669"/>
    <property type="project" value="InterPro"/>
</dbReference>
<dbReference type="Gene3D" id="3.40.50.1460">
    <property type="match status" value="1"/>
</dbReference>
<feature type="domain" description="Gingipain" evidence="2">
    <location>
        <begin position="30"/>
        <end position="413"/>
    </location>
</feature>
<organism evidence="3 4">
    <name type="scientific">Rubripirellula lacrimiformis</name>
    <dbReference type="NCBI Taxonomy" id="1930273"/>
    <lineage>
        <taxon>Bacteria</taxon>
        <taxon>Pseudomonadati</taxon>
        <taxon>Planctomycetota</taxon>
        <taxon>Planctomycetia</taxon>
        <taxon>Pirellulales</taxon>
        <taxon>Pirellulaceae</taxon>
        <taxon>Rubripirellula</taxon>
    </lineage>
</organism>
<dbReference type="GO" id="GO:0008234">
    <property type="term" value="F:cysteine-type peptidase activity"/>
    <property type="evidence" value="ECO:0007669"/>
    <property type="project" value="InterPro"/>
</dbReference>